<dbReference type="RefSeq" id="WP_377503452.1">
    <property type="nucleotide sequence ID" value="NZ_JBHULU010000004.1"/>
</dbReference>
<name>A0ABW5II74_9BACT</name>
<dbReference type="Proteomes" id="UP001597544">
    <property type="component" value="Unassembled WGS sequence"/>
</dbReference>
<feature type="chain" id="PRO_5045419398" description="DUF4369 domain-containing protein" evidence="1">
    <location>
        <begin position="28"/>
        <end position="241"/>
    </location>
</feature>
<evidence type="ECO:0000313" key="2">
    <source>
        <dbReference type="EMBL" id="MFD2512993.1"/>
    </source>
</evidence>
<gene>
    <name evidence="2" type="ORF">ACFSRY_03880</name>
</gene>
<comment type="caution">
    <text evidence="2">The sequence shown here is derived from an EMBL/GenBank/DDBJ whole genome shotgun (WGS) entry which is preliminary data.</text>
</comment>
<organism evidence="2 3">
    <name type="scientific">Pontibacter locisalis</name>
    <dbReference type="NCBI Taxonomy" id="1719035"/>
    <lineage>
        <taxon>Bacteria</taxon>
        <taxon>Pseudomonadati</taxon>
        <taxon>Bacteroidota</taxon>
        <taxon>Cytophagia</taxon>
        <taxon>Cytophagales</taxon>
        <taxon>Hymenobacteraceae</taxon>
        <taxon>Pontibacter</taxon>
    </lineage>
</organism>
<keyword evidence="3" id="KW-1185">Reference proteome</keyword>
<keyword evidence="1" id="KW-0732">Signal</keyword>
<evidence type="ECO:0000256" key="1">
    <source>
        <dbReference type="SAM" id="SignalP"/>
    </source>
</evidence>
<accession>A0ABW5II74</accession>
<sequence>MQSQKRLFKKGLIIVGFLFLSMSVAFAQRPDRIKVKPTDGKLSADVRSEAYYYPEFVEGEVAFRNGKVTAGVLNYNMLTGEIEFVNNKKDTLALANMFDVHFVSFGPDLFYYDGESKSLLRLLQDYDNTRLLVKERYELTNIKNVGAFGMESSTSAPTSSSRNQIVRDTQNTLKQNESLIYSARSSYYFADKNQYMPASKSNVLRMFPKSRSELKKYIKEHKINFNNKEDVSQLLQYAAGL</sequence>
<dbReference type="EMBL" id="JBHULU010000004">
    <property type="protein sequence ID" value="MFD2512993.1"/>
    <property type="molecule type" value="Genomic_DNA"/>
</dbReference>
<proteinExistence type="predicted"/>
<reference evidence="3" key="1">
    <citation type="journal article" date="2019" name="Int. J. Syst. Evol. Microbiol.">
        <title>The Global Catalogue of Microorganisms (GCM) 10K type strain sequencing project: providing services to taxonomists for standard genome sequencing and annotation.</title>
        <authorList>
            <consortium name="The Broad Institute Genomics Platform"/>
            <consortium name="The Broad Institute Genome Sequencing Center for Infectious Disease"/>
            <person name="Wu L."/>
            <person name="Ma J."/>
        </authorList>
    </citation>
    <scope>NUCLEOTIDE SEQUENCE [LARGE SCALE GENOMIC DNA]</scope>
    <source>
        <strain evidence="3">KCTC 42498</strain>
    </source>
</reference>
<protein>
    <recommendedName>
        <fullName evidence="4">DUF4369 domain-containing protein</fullName>
    </recommendedName>
</protein>
<feature type="signal peptide" evidence="1">
    <location>
        <begin position="1"/>
        <end position="27"/>
    </location>
</feature>
<evidence type="ECO:0008006" key="4">
    <source>
        <dbReference type="Google" id="ProtNLM"/>
    </source>
</evidence>
<evidence type="ECO:0000313" key="3">
    <source>
        <dbReference type="Proteomes" id="UP001597544"/>
    </source>
</evidence>